<proteinExistence type="predicted"/>
<sequence>MEIYNEILSKEHLLELLKKVQDESRKLQYLKEEMLNLEEAMHYLSLSKSKLYDKISNDEIPFYANEEKRILFRKSELDYWIFSGEVSTTENFDKVVSAFLSNITNF</sequence>
<feature type="domain" description="Helix-turn-helix" evidence="2">
    <location>
        <begin position="34"/>
        <end position="81"/>
    </location>
</feature>
<organism evidence="3 4">
    <name type="scientific">Flavobacterium zubiriense</name>
    <dbReference type="NCBI Taxonomy" id="3138075"/>
    <lineage>
        <taxon>Bacteria</taxon>
        <taxon>Pseudomonadati</taxon>
        <taxon>Bacteroidota</taxon>
        <taxon>Flavobacteriia</taxon>
        <taxon>Flavobacteriales</taxon>
        <taxon>Flavobacteriaceae</taxon>
        <taxon>Flavobacterium</taxon>
    </lineage>
</organism>
<dbReference type="Pfam" id="PF12728">
    <property type="entry name" value="HTH_17"/>
    <property type="match status" value="1"/>
</dbReference>
<dbReference type="Proteomes" id="UP001574169">
    <property type="component" value="Unassembled WGS sequence"/>
</dbReference>
<reference evidence="3 4" key="1">
    <citation type="submission" date="2024-04" db="EMBL/GenBank/DDBJ databases">
        <title>New Clade of Flavobacterium.</title>
        <authorList>
            <person name="Matos L."/>
            <person name="Proenca D.N."/>
            <person name="Fransisco R.M."/>
            <person name="Chung A.P."/>
            <person name="Maccario L."/>
            <person name="Sorensen S.J."/>
            <person name="Morais P.V."/>
        </authorList>
    </citation>
    <scope>NUCLEOTIDE SEQUENCE [LARGE SCALE GENOMIC DNA]</scope>
    <source>
        <strain evidence="3 4">FZUC8N2.13</strain>
    </source>
</reference>
<evidence type="ECO:0000259" key="2">
    <source>
        <dbReference type="Pfam" id="PF12728"/>
    </source>
</evidence>
<keyword evidence="4" id="KW-1185">Reference proteome</keyword>
<evidence type="ECO:0000313" key="3">
    <source>
        <dbReference type="EMBL" id="MFA9192535.1"/>
    </source>
</evidence>
<dbReference type="RefSeq" id="WP_373407425.1">
    <property type="nucleotide sequence ID" value="NZ_JBCFQL010000016.1"/>
</dbReference>
<comment type="caution">
    <text evidence="3">The sequence shown here is derived from an EMBL/GenBank/DDBJ whole genome shotgun (WGS) entry which is preliminary data.</text>
</comment>
<evidence type="ECO:0000256" key="1">
    <source>
        <dbReference type="SAM" id="Coils"/>
    </source>
</evidence>
<keyword evidence="1" id="KW-0175">Coiled coil</keyword>
<evidence type="ECO:0000313" key="4">
    <source>
        <dbReference type="Proteomes" id="UP001574169"/>
    </source>
</evidence>
<feature type="coiled-coil region" evidence="1">
    <location>
        <begin position="13"/>
        <end position="40"/>
    </location>
</feature>
<dbReference type="EMBL" id="JBCFQL010000016">
    <property type="protein sequence ID" value="MFA9192535.1"/>
    <property type="molecule type" value="Genomic_DNA"/>
</dbReference>
<protein>
    <submittedName>
        <fullName evidence="3">Helix-turn-helix domain-containing protein</fullName>
    </submittedName>
</protein>
<name>A0ABV4TEH8_9FLAO</name>
<dbReference type="InterPro" id="IPR041657">
    <property type="entry name" value="HTH_17"/>
</dbReference>
<gene>
    <name evidence="3" type="ORF">AAGV28_14250</name>
</gene>
<accession>A0ABV4TEH8</accession>